<gene>
    <name evidence="1" type="ORF">F6X38_21500</name>
</gene>
<comment type="caution">
    <text evidence="1">The sequence shown here is derived from an EMBL/GenBank/DDBJ whole genome shotgun (WGS) entry which is preliminary data.</text>
</comment>
<dbReference type="Gene3D" id="2.60.120.10">
    <property type="entry name" value="Jelly Rolls"/>
    <property type="match status" value="1"/>
</dbReference>
<dbReference type="EMBL" id="VZDO01000024">
    <property type="protein sequence ID" value="KAB0676284.1"/>
    <property type="molecule type" value="Genomic_DNA"/>
</dbReference>
<dbReference type="InterPro" id="IPR014710">
    <property type="entry name" value="RmlC-like_jellyroll"/>
</dbReference>
<protein>
    <submittedName>
        <fullName evidence="1">Uncharacterized protein</fullName>
    </submittedName>
</protein>
<name>A0A7V7PKM2_9HYPH</name>
<dbReference type="AlphaFoldDB" id="A0A7V7PKM2"/>
<organism evidence="1 2">
    <name type="scientific">Plantimonas leprariae</name>
    <dbReference type="NCBI Taxonomy" id="2615207"/>
    <lineage>
        <taxon>Bacteria</taxon>
        <taxon>Pseudomonadati</taxon>
        <taxon>Pseudomonadota</taxon>
        <taxon>Alphaproteobacteria</taxon>
        <taxon>Hyphomicrobiales</taxon>
        <taxon>Aurantimonadaceae</taxon>
        <taxon>Plantimonas</taxon>
    </lineage>
</organism>
<evidence type="ECO:0000313" key="1">
    <source>
        <dbReference type="EMBL" id="KAB0676284.1"/>
    </source>
</evidence>
<keyword evidence="2" id="KW-1185">Reference proteome</keyword>
<evidence type="ECO:0000313" key="2">
    <source>
        <dbReference type="Proteomes" id="UP000432089"/>
    </source>
</evidence>
<dbReference type="RefSeq" id="WP_150973477.1">
    <property type="nucleotide sequence ID" value="NZ_VZDO01000024.1"/>
</dbReference>
<accession>A0A7V7PKM2</accession>
<reference evidence="1 2" key="1">
    <citation type="submission" date="2019-09" db="EMBL/GenBank/DDBJ databases">
        <title>YIM 132180 draft genome.</title>
        <authorList>
            <person name="Zhang K."/>
        </authorList>
    </citation>
    <scope>NUCLEOTIDE SEQUENCE [LARGE SCALE GENOMIC DNA]</scope>
    <source>
        <strain evidence="1 2">YIM 132180</strain>
    </source>
</reference>
<proteinExistence type="predicted"/>
<sequence length="68" mass="7456">MPVREVVEARAVNNELIHVVSSEGRAFRVPGDRYTFLVTGTGSREACFIVHRIVPPGGGPPRIQGRED</sequence>
<dbReference type="Proteomes" id="UP000432089">
    <property type="component" value="Unassembled WGS sequence"/>
</dbReference>